<dbReference type="Proteomes" id="UP000193465">
    <property type="component" value="Unassembled WGS sequence"/>
</dbReference>
<evidence type="ECO:0000256" key="1">
    <source>
        <dbReference type="ARBA" id="ARBA00023125"/>
    </source>
</evidence>
<dbReference type="InterPro" id="IPR036271">
    <property type="entry name" value="Tet_transcr_reg_TetR-rel_C_sf"/>
</dbReference>
<evidence type="ECO:0000313" key="5">
    <source>
        <dbReference type="Proteomes" id="UP000193465"/>
    </source>
</evidence>
<dbReference type="SUPFAM" id="SSF46689">
    <property type="entry name" value="Homeodomain-like"/>
    <property type="match status" value="1"/>
</dbReference>
<dbReference type="PROSITE" id="PS50977">
    <property type="entry name" value="HTH_TETR_2"/>
    <property type="match status" value="1"/>
</dbReference>
<evidence type="ECO:0000313" key="4">
    <source>
        <dbReference type="EMBL" id="ORV50961.1"/>
    </source>
</evidence>
<name>A0A1X1U2A5_9MYCO</name>
<comment type="caution">
    <text evidence="4">The sequence shown here is derived from an EMBL/GenBank/DDBJ whole genome shotgun (WGS) entry which is preliminary data.</text>
</comment>
<protein>
    <submittedName>
        <fullName evidence="4">TetR family transcriptional regulator</fullName>
    </submittedName>
</protein>
<dbReference type="InterPro" id="IPR009057">
    <property type="entry name" value="Homeodomain-like_sf"/>
</dbReference>
<proteinExistence type="predicted"/>
<dbReference type="Gene3D" id="1.10.357.10">
    <property type="entry name" value="Tetracycline Repressor, domain 2"/>
    <property type="match status" value="1"/>
</dbReference>
<organism evidence="4 5">
    <name type="scientific">Mycolicibacter engbaekii</name>
    <dbReference type="NCBI Taxonomy" id="188915"/>
    <lineage>
        <taxon>Bacteria</taxon>
        <taxon>Bacillati</taxon>
        <taxon>Actinomycetota</taxon>
        <taxon>Actinomycetes</taxon>
        <taxon>Mycobacteriales</taxon>
        <taxon>Mycobacteriaceae</taxon>
        <taxon>Mycolicibacter</taxon>
    </lineage>
</organism>
<dbReference type="Pfam" id="PF00440">
    <property type="entry name" value="TetR_N"/>
    <property type="match status" value="1"/>
</dbReference>
<feature type="domain" description="HTH tetR-type" evidence="3">
    <location>
        <begin position="18"/>
        <end position="78"/>
    </location>
</feature>
<accession>A0A1X1U2A5</accession>
<evidence type="ECO:0000256" key="2">
    <source>
        <dbReference type="PROSITE-ProRule" id="PRU00335"/>
    </source>
</evidence>
<dbReference type="EMBL" id="LQOT01000014">
    <property type="protein sequence ID" value="ORV50961.1"/>
    <property type="molecule type" value="Genomic_DNA"/>
</dbReference>
<gene>
    <name evidence="4" type="ORF">AWC02_03215</name>
</gene>
<dbReference type="PANTHER" id="PTHR30055:SF226">
    <property type="entry name" value="HTH-TYPE TRANSCRIPTIONAL REGULATOR PKSA"/>
    <property type="match status" value="1"/>
</dbReference>
<dbReference type="GO" id="GO:0000976">
    <property type="term" value="F:transcription cis-regulatory region binding"/>
    <property type="evidence" value="ECO:0007669"/>
    <property type="project" value="TreeGrafter"/>
</dbReference>
<dbReference type="PANTHER" id="PTHR30055">
    <property type="entry name" value="HTH-TYPE TRANSCRIPTIONAL REGULATOR RUTR"/>
    <property type="match status" value="1"/>
</dbReference>
<keyword evidence="1 2" id="KW-0238">DNA-binding</keyword>
<dbReference type="InterPro" id="IPR050109">
    <property type="entry name" value="HTH-type_TetR-like_transc_reg"/>
</dbReference>
<dbReference type="PRINTS" id="PR00455">
    <property type="entry name" value="HTHTETR"/>
</dbReference>
<dbReference type="GO" id="GO:0003700">
    <property type="term" value="F:DNA-binding transcription factor activity"/>
    <property type="evidence" value="ECO:0007669"/>
    <property type="project" value="TreeGrafter"/>
</dbReference>
<dbReference type="SUPFAM" id="SSF48498">
    <property type="entry name" value="Tetracyclin repressor-like, C-terminal domain"/>
    <property type="match status" value="1"/>
</dbReference>
<dbReference type="STRING" id="188915.AWC02_03215"/>
<feature type="DNA-binding region" description="H-T-H motif" evidence="2">
    <location>
        <begin position="41"/>
        <end position="60"/>
    </location>
</feature>
<dbReference type="AlphaFoldDB" id="A0A1X1U2A5"/>
<dbReference type="InterPro" id="IPR001647">
    <property type="entry name" value="HTH_TetR"/>
</dbReference>
<evidence type="ECO:0000259" key="3">
    <source>
        <dbReference type="PROSITE" id="PS50977"/>
    </source>
</evidence>
<sequence length="213" mass="23029">MPNSAFRRVGRPRGARSGVTRERIVSAASGVFGEVGYHATTFQAVAERAQVTRPAVNHYFPRKQLLYQEVLTQAAALLQMAVEEARSQRTLVGQLSSVVASFVRLAEENHTVAAFVVTAVVDAQRDPALRSLVGAIQLPTQSFLVEALSEAIERGELVTDSSVAELTEMLLAVLWGVTSYISLVGASPGVVGSFQALLAQDLWRLRQPVDRQG</sequence>
<keyword evidence="5" id="KW-1185">Reference proteome</keyword>
<reference evidence="4 5" key="1">
    <citation type="submission" date="2016-01" db="EMBL/GenBank/DDBJ databases">
        <title>The new phylogeny of the genus Mycobacterium.</title>
        <authorList>
            <person name="Tarcisio F."/>
            <person name="Conor M."/>
            <person name="Antonella G."/>
            <person name="Elisabetta G."/>
            <person name="Giulia F.S."/>
            <person name="Sara T."/>
            <person name="Anna F."/>
            <person name="Clotilde B."/>
            <person name="Roberto B."/>
            <person name="Veronica D.S."/>
            <person name="Fabio R."/>
            <person name="Monica P."/>
            <person name="Olivier J."/>
            <person name="Enrico T."/>
            <person name="Nicola S."/>
        </authorList>
    </citation>
    <scope>NUCLEOTIDE SEQUENCE [LARGE SCALE GENOMIC DNA]</scope>
    <source>
        <strain evidence="4 5">ATCC 27353</strain>
    </source>
</reference>